<dbReference type="OrthoDB" id="1933617at2759"/>
<dbReference type="GO" id="GO:0005634">
    <property type="term" value="C:nucleus"/>
    <property type="evidence" value="ECO:0007669"/>
    <property type="project" value="TreeGrafter"/>
</dbReference>
<keyword evidence="5" id="KW-1185">Reference proteome</keyword>
<evidence type="ECO:0000313" key="4">
    <source>
        <dbReference type="EMBL" id="GAV57918.1"/>
    </source>
</evidence>
<protein>
    <submittedName>
        <fullName evidence="4">Uncharacterized protein</fullName>
    </submittedName>
</protein>
<dbReference type="AlphaFoldDB" id="A0A1Q3AQA4"/>
<evidence type="ECO:0000256" key="2">
    <source>
        <dbReference type="ARBA" id="ARBA00023306"/>
    </source>
</evidence>
<comment type="caution">
    <text evidence="4">The sequence shown here is derived from an EMBL/GenBank/DDBJ whole genome shotgun (WGS) entry which is preliminary data.</text>
</comment>
<dbReference type="GO" id="GO:0004860">
    <property type="term" value="F:protein kinase inhibitor activity"/>
    <property type="evidence" value="ECO:0007669"/>
    <property type="project" value="UniProtKB-KW"/>
</dbReference>
<dbReference type="PANTHER" id="PTHR33142:SF114">
    <property type="entry name" value="CYCLIN-DEPENDENT PROTEIN KINASE INHIBITOR SMR14"/>
    <property type="match status" value="1"/>
</dbReference>
<dbReference type="InterPro" id="IPR040389">
    <property type="entry name" value="SMR"/>
</dbReference>
<dbReference type="PANTHER" id="PTHR33142">
    <property type="entry name" value="CYCLIN-DEPENDENT PROTEIN KINASE INHIBITOR SMR13"/>
    <property type="match status" value="1"/>
</dbReference>
<accession>A0A1Q3AQA4</accession>
<gene>
    <name evidence="4" type="ORF">CFOL_v3_01454</name>
</gene>
<dbReference type="Proteomes" id="UP000187406">
    <property type="component" value="Unassembled WGS sequence"/>
</dbReference>
<name>A0A1Q3AQA4_CEPFO</name>
<reference evidence="5" key="1">
    <citation type="submission" date="2016-04" db="EMBL/GenBank/DDBJ databases">
        <title>Cephalotus genome sequencing.</title>
        <authorList>
            <person name="Fukushima K."/>
            <person name="Hasebe M."/>
            <person name="Fang X."/>
        </authorList>
    </citation>
    <scope>NUCLEOTIDE SEQUENCE [LARGE SCALE GENOMIC DNA]</scope>
    <source>
        <strain evidence="5">cv. St1</strain>
    </source>
</reference>
<keyword evidence="1" id="KW-0649">Protein kinase inhibitor</keyword>
<keyword evidence="2" id="KW-0131">Cell cycle</keyword>
<evidence type="ECO:0000256" key="1">
    <source>
        <dbReference type="ARBA" id="ARBA00023013"/>
    </source>
</evidence>
<organism evidence="4 5">
    <name type="scientific">Cephalotus follicularis</name>
    <name type="common">Albany pitcher plant</name>
    <dbReference type="NCBI Taxonomy" id="3775"/>
    <lineage>
        <taxon>Eukaryota</taxon>
        <taxon>Viridiplantae</taxon>
        <taxon>Streptophyta</taxon>
        <taxon>Embryophyta</taxon>
        <taxon>Tracheophyta</taxon>
        <taxon>Spermatophyta</taxon>
        <taxon>Magnoliopsida</taxon>
        <taxon>eudicotyledons</taxon>
        <taxon>Gunneridae</taxon>
        <taxon>Pentapetalae</taxon>
        <taxon>rosids</taxon>
        <taxon>fabids</taxon>
        <taxon>Oxalidales</taxon>
        <taxon>Cephalotaceae</taxon>
        <taxon>Cephalotus</taxon>
    </lineage>
</organism>
<evidence type="ECO:0000313" key="5">
    <source>
        <dbReference type="Proteomes" id="UP000187406"/>
    </source>
</evidence>
<dbReference type="InParanoid" id="A0A1Q3AQA4"/>
<dbReference type="EMBL" id="BDDD01000046">
    <property type="protein sequence ID" value="GAV57918.1"/>
    <property type="molecule type" value="Genomic_DNA"/>
</dbReference>
<evidence type="ECO:0000256" key="3">
    <source>
        <dbReference type="SAM" id="MobiDB-lite"/>
    </source>
</evidence>
<feature type="region of interest" description="Disordered" evidence="3">
    <location>
        <begin position="48"/>
        <end position="115"/>
    </location>
</feature>
<sequence length="142" mass="16699">MGISKNDMFEKDRNSMEFNFLVTPTLEFEDDCQIKPLEDIELIKQQEEDLQKQKQEEEEEKCEIPSKEETKVEDEDDNDGFKTPTSLDQRIPAVPKTCPPAPRKRPSKRKDLQRRRIFLDLPDEIDSSFPQDLDGMVKKVRL</sequence>
<feature type="compositionally biased region" description="Basic residues" evidence="3">
    <location>
        <begin position="102"/>
        <end position="115"/>
    </location>
</feature>
<dbReference type="GO" id="GO:0032875">
    <property type="term" value="P:regulation of DNA endoreduplication"/>
    <property type="evidence" value="ECO:0007669"/>
    <property type="project" value="InterPro"/>
</dbReference>
<proteinExistence type="predicted"/>